<comment type="caution">
    <text evidence="1">The sequence shown here is derived from an EMBL/GenBank/DDBJ whole genome shotgun (WGS) entry which is preliminary data.</text>
</comment>
<reference evidence="1 2" key="1">
    <citation type="submission" date="2024-12" db="EMBL/GenBank/DDBJ databases">
        <authorList>
            <person name="Lee Y."/>
        </authorList>
    </citation>
    <scope>NUCLEOTIDE SEQUENCE [LARGE SCALE GENOMIC DNA]</scope>
    <source>
        <strain evidence="1 2">03SUJ4</strain>
    </source>
</reference>
<evidence type="ECO:0000313" key="1">
    <source>
        <dbReference type="EMBL" id="MFN2974853.1"/>
    </source>
</evidence>
<name>A0ABW9KHW7_9BACT</name>
<evidence type="ECO:0000313" key="2">
    <source>
        <dbReference type="Proteomes" id="UP001634747"/>
    </source>
</evidence>
<protein>
    <submittedName>
        <fullName evidence="1">Uncharacterized protein</fullName>
    </submittedName>
</protein>
<organism evidence="1 2">
    <name type="scientific">Terriglobus aquaticus</name>
    <dbReference type="NCBI Taxonomy" id="940139"/>
    <lineage>
        <taxon>Bacteria</taxon>
        <taxon>Pseudomonadati</taxon>
        <taxon>Acidobacteriota</taxon>
        <taxon>Terriglobia</taxon>
        <taxon>Terriglobales</taxon>
        <taxon>Acidobacteriaceae</taxon>
        <taxon>Terriglobus</taxon>
    </lineage>
</organism>
<dbReference type="Proteomes" id="UP001634747">
    <property type="component" value="Unassembled WGS sequence"/>
</dbReference>
<keyword evidence="2" id="KW-1185">Reference proteome</keyword>
<dbReference type="EMBL" id="JBJYXY010000001">
    <property type="protein sequence ID" value="MFN2974853.1"/>
    <property type="molecule type" value="Genomic_DNA"/>
</dbReference>
<accession>A0ABW9KHW7</accession>
<proteinExistence type="predicted"/>
<gene>
    <name evidence="1" type="ORF">ACK2TP_03685</name>
</gene>
<dbReference type="RefSeq" id="WP_344687495.1">
    <property type="nucleotide sequence ID" value="NZ_BAABBH010000001.1"/>
</dbReference>
<sequence>MPTTSGFAQQDLASLREELLRAGLDNWQAGELITSFLAARGFGVSAREARKVAGRIESASCSLDCMRHELGQLALPM</sequence>